<dbReference type="RefSeq" id="WP_152716523.1">
    <property type="nucleotide sequence ID" value="NZ_VOSJ01000271.1"/>
</dbReference>
<evidence type="ECO:0000313" key="1">
    <source>
        <dbReference type="EMBL" id="MPR29634.1"/>
    </source>
</evidence>
<dbReference type="AlphaFoldDB" id="A0A5N7MU64"/>
<comment type="caution">
    <text evidence="1">The sequence shown here is derived from an EMBL/GenBank/DDBJ whole genome shotgun (WGS) entry which is preliminary data.</text>
</comment>
<dbReference type="OrthoDB" id="8020421at2"/>
<reference evidence="1 2" key="1">
    <citation type="journal article" date="2019" name="Syst. Appl. Microbiol.">
        <title>Microvirga tunisiensis sp. nov., a root nodule symbiotic bacterium isolated from Lupinus micranthus and L. luteus grown in Northern Tunisia.</title>
        <authorList>
            <person name="Msaddak A."/>
            <person name="Rejili M."/>
            <person name="Duran D."/>
            <person name="Mars M."/>
            <person name="Palacios J.M."/>
            <person name="Ruiz-Argueso T."/>
            <person name="Rey L."/>
            <person name="Imperial J."/>
        </authorList>
    </citation>
    <scope>NUCLEOTIDE SEQUENCE [LARGE SCALE GENOMIC DNA]</scope>
    <source>
        <strain evidence="1 2">Lmie10</strain>
    </source>
</reference>
<sequence>MTRKGPRTGWTRAAIVAVMAYAFVLQALLLSVGGAFHAAAAADAQGIICLQDGSSAPDHGPKKAHENLCCTLSCHGSGAAGPAPIAAVPDWIAPIAGSGDRIVEPPHLRLTSDVLPLGSRAPPRLG</sequence>
<dbReference type="Proteomes" id="UP000403266">
    <property type="component" value="Unassembled WGS sequence"/>
</dbReference>
<protein>
    <recommendedName>
        <fullName evidence="3">DUF2946 domain-containing protein</fullName>
    </recommendedName>
</protein>
<accession>A0A5N7MU64</accession>
<dbReference type="EMBL" id="VOSK01000252">
    <property type="protein sequence ID" value="MPR29634.1"/>
    <property type="molecule type" value="Genomic_DNA"/>
</dbReference>
<evidence type="ECO:0000313" key="2">
    <source>
        <dbReference type="Proteomes" id="UP000403266"/>
    </source>
</evidence>
<proteinExistence type="predicted"/>
<organism evidence="1 2">
    <name type="scientific">Microvirga tunisiensis</name>
    <dbReference type="NCBI Taxonomy" id="2108360"/>
    <lineage>
        <taxon>Bacteria</taxon>
        <taxon>Pseudomonadati</taxon>
        <taxon>Pseudomonadota</taxon>
        <taxon>Alphaproteobacteria</taxon>
        <taxon>Hyphomicrobiales</taxon>
        <taxon>Methylobacteriaceae</taxon>
        <taxon>Microvirga</taxon>
    </lineage>
</organism>
<name>A0A5N7MU64_9HYPH</name>
<keyword evidence="2" id="KW-1185">Reference proteome</keyword>
<gene>
    <name evidence="1" type="ORF">FS320_32275</name>
</gene>
<evidence type="ECO:0008006" key="3">
    <source>
        <dbReference type="Google" id="ProtNLM"/>
    </source>
</evidence>